<dbReference type="OrthoDB" id="9799122at2"/>
<evidence type="ECO:0000313" key="2">
    <source>
        <dbReference type="EMBL" id="ANI92917.1"/>
    </source>
</evidence>
<accession>A0A173LNU2</accession>
<feature type="domain" description="DSBA-like thioredoxin" evidence="1">
    <location>
        <begin position="16"/>
        <end position="223"/>
    </location>
</feature>
<dbReference type="Pfam" id="PF01323">
    <property type="entry name" value="DSBA"/>
    <property type="match status" value="1"/>
</dbReference>
<dbReference type="Gene3D" id="3.40.30.10">
    <property type="entry name" value="Glutaredoxin"/>
    <property type="match status" value="1"/>
</dbReference>
<dbReference type="STRING" id="499555.BJL86_2150"/>
<protein>
    <recommendedName>
        <fullName evidence="1">DSBA-like thioredoxin domain-containing protein</fullName>
    </recommendedName>
</protein>
<dbReference type="AlphaFoldDB" id="A0A173LNU2"/>
<evidence type="ECO:0000313" key="3">
    <source>
        <dbReference type="Proteomes" id="UP000186104"/>
    </source>
</evidence>
<reference evidence="2 3" key="1">
    <citation type="submission" date="2016-06" db="EMBL/GenBank/DDBJ databases">
        <title>Complete genome sequence of a saline-alkali tolerant type strain Dietzia timorensis ID05-A0528T.</title>
        <authorList>
            <person name="Wu X."/>
        </authorList>
    </citation>
    <scope>NUCLEOTIDE SEQUENCE [LARGE SCALE GENOMIC DNA]</scope>
    <source>
        <strain evidence="2 3">ID05-A0528</strain>
    </source>
</reference>
<dbReference type="CDD" id="cd03024">
    <property type="entry name" value="DsbA_FrnE"/>
    <property type="match status" value="1"/>
</dbReference>
<keyword evidence="3" id="KW-1185">Reference proteome</keyword>
<sequence>MTTPVESPVSPQPLIEIDVWTDVVCPWCYIGEGRLFEAIEAEGLSDKVRLRARSFELDPTSPAEVTQTSTEMLAAKMGVSNDVARAKEGEVAALAEELGRDFAIDRPFANTRAIHRVMQAINAAHPGDDGATGTAFFLDLQRGYFSGTLNPFEEANILTAASAHGLSEDAAREALTSQESDAVVEQEIQAARQMGAGGVPFFVFNGKFAAPGALPTDTFRKALRQVAANSEGTANTEGSHA</sequence>
<dbReference type="GO" id="GO:0016491">
    <property type="term" value="F:oxidoreductase activity"/>
    <property type="evidence" value="ECO:0007669"/>
    <property type="project" value="InterPro"/>
</dbReference>
<organism evidence="2 3">
    <name type="scientific">Dietzia timorensis</name>
    <dbReference type="NCBI Taxonomy" id="499555"/>
    <lineage>
        <taxon>Bacteria</taxon>
        <taxon>Bacillati</taxon>
        <taxon>Actinomycetota</taxon>
        <taxon>Actinomycetes</taxon>
        <taxon>Mycobacteriales</taxon>
        <taxon>Dietziaceae</taxon>
        <taxon>Dietzia</taxon>
    </lineage>
</organism>
<gene>
    <name evidence="2" type="ORF">BJL86_2150</name>
</gene>
<dbReference type="InterPro" id="IPR036249">
    <property type="entry name" value="Thioredoxin-like_sf"/>
</dbReference>
<dbReference type="RefSeq" id="WP_067476854.1">
    <property type="nucleotide sequence ID" value="NZ_CP015961.1"/>
</dbReference>
<name>A0A173LNU2_9ACTN</name>
<proteinExistence type="predicted"/>
<dbReference type="SUPFAM" id="SSF52833">
    <property type="entry name" value="Thioredoxin-like"/>
    <property type="match status" value="1"/>
</dbReference>
<dbReference type="KEGG" id="dtm:BJL86_2150"/>
<dbReference type="PANTHER" id="PTHR13887:SF41">
    <property type="entry name" value="THIOREDOXIN SUPERFAMILY PROTEIN"/>
    <property type="match status" value="1"/>
</dbReference>
<evidence type="ECO:0000259" key="1">
    <source>
        <dbReference type="Pfam" id="PF01323"/>
    </source>
</evidence>
<dbReference type="EMBL" id="CP015961">
    <property type="protein sequence ID" value="ANI92917.1"/>
    <property type="molecule type" value="Genomic_DNA"/>
</dbReference>
<dbReference type="Proteomes" id="UP000186104">
    <property type="component" value="Chromosome"/>
</dbReference>
<dbReference type="PANTHER" id="PTHR13887">
    <property type="entry name" value="GLUTATHIONE S-TRANSFERASE KAPPA"/>
    <property type="match status" value="1"/>
</dbReference>
<dbReference type="InterPro" id="IPR001853">
    <property type="entry name" value="DSBA-like_thioredoxin_dom"/>
</dbReference>